<accession>A0ACD4NPD4</accession>
<gene>
    <name evidence="1" type="ORF">OXU80_00300</name>
</gene>
<dbReference type="Proteomes" id="UP001163223">
    <property type="component" value="Chromosome"/>
</dbReference>
<protein>
    <submittedName>
        <fullName evidence="1">Alginate lyase family protein</fullName>
    </submittedName>
</protein>
<reference evidence="1" key="1">
    <citation type="submission" date="2022-11" db="EMBL/GenBank/DDBJ databases">
        <title>beta-Carotene-producing bacterium, Jeongeuplla avenae sp. nov., alleviates the salt stress of Arabidopsis seedlings.</title>
        <authorList>
            <person name="Jiang L."/>
            <person name="Lee J."/>
        </authorList>
    </citation>
    <scope>NUCLEOTIDE SEQUENCE</scope>
    <source>
        <strain evidence="1">DY_R2A_6</strain>
    </source>
</reference>
<organism evidence="1 2">
    <name type="scientific">Antarcticirhabdus aurantiaca</name>
    <dbReference type="NCBI Taxonomy" id="2606717"/>
    <lineage>
        <taxon>Bacteria</taxon>
        <taxon>Pseudomonadati</taxon>
        <taxon>Pseudomonadota</taxon>
        <taxon>Alphaproteobacteria</taxon>
        <taxon>Hyphomicrobiales</taxon>
        <taxon>Aurantimonadaceae</taxon>
        <taxon>Antarcticirhabdus</taxon>
    </lineage>
</organism>
<keyword evidence="1" id="KW-0456">Lyase</keyword>
<sequence length="374" mass="40606">MADARRCLTSLAVLAGLVLSLPGAARADGWTGLFDVPARQAALKTRELASVRAACLAIPAKSAWRRLAPIPALQPTEGYGSDNSAEDFSWAVMVLSGRALGGDEKARRQLAELMLAWAEADAFEATPEAYDPYYALKRQLLPLAVAFQVLSPTLTDEEAKTLRDWIDPLVRRIDARFDGDVDLNNHRTLADSVLMVWGSIVGDEALFEKGVGRFRETLAETRADGTLPLEARRGARALWYQRQTLASLTVIAEAARGHGLDLYAQASPDGRKSFATLLSALLNGLDAPLLATVYSAENHIPGPEKDYLKPDLGFMETRGHGRHYMAFTEAAARGGSELAFGRLDALVDSRLAGQRPLIDEFVGGNATCFWGQPR</sequence>
<name>A0ACD4NPD4_9HYPH</name>
<evidence type="ECO:0000313" key="2">
    <source>
        <dbReference type="Proteomes" id="UP001163223"/>
    </source>
</evidence>
<proteinExistence type="predicted"/>
<dbReference type="EMBL" id="CP113520">
    <property type="protein sequence ID" value="WAJ28731.1"/>
    <property type="molecule type" value="Genomic_DNA"/>
</dbReference>
<evidence type="ECO:0000313" key="1">
    <source>
        <dbReference type="EMBL" id="WAJ28731.1"/>
    </source>
</evidence>
<keyword evidence="2" id="KW-1185">Reference proteome</keyword>